<dbReference type="EMBL" id="AP027079">
    <property type="protein sequence ID" value="BDU69864.1"/>
    <property type="molecule type" value="Genomic_DNA"/>
</dbReference>
<name>A0ABN6UY21_9BACT</name>
<keyword evidence="3" id="KW-1185">Reference proteome</keyword>
<protein>
    <recommendedName>
        <fullName evidence="4">Lipoprotein</fullName>
    </recommendedName>
</protein>
<proteinExistence type="predicted"/>
<evidence type="ECO:0000313" key="3">
    <source>
        <dbReference type="Proteomes" id="UP001242010"/>
    </source>
</evidence>
<gene>
    <name evidence="2" type="ORF">GETHOR_19650</name>
</gene>
<evidence type="ECO:0000256" key="1">
    <source>
        <dbReference type="SAM" id="SignalP"/>
    </source>
</evidence>
<feature type="chain" id="PRO_5046963149" description="Lipoprotein" evidence="1">
    <location>
        <begin position="25"/>
        <end position="200"/>
    </location>
</feature>
<organism evidence="2 3">
    <name type="scientific">Geothrix oryzae</name>
    <dbReference type="NCBI Taxonomy" id="2927975"/>
    <lineage>
        <taxon>Bacteria</taxon>
        <taxon>Pseudomonadati</taxon>
        <taxon>Acidobacteriota</taxon>
        <taxon>Holophagae</taxon>
        <taxon>Holophagales</taxon>
        <taxon>Holophagaceae</taxon>
        <taxon>Geothrix</taxon>
    </lineage>
</organism>
<feature type="signal peptide" evidence="1">
    <location>
        <begin position="1"/>
        <end position="24"/>
    </location>
</feature>
<dbReference type="RefSeq" id="WP_286353585.1">
    <property type="nucleotide sequence ID" value="NZ_AP027079.1"/>
</dbReference>
<evidence type="ECO:0000313" key="2">
    <source>
        <dbReference type="EMBL" id="BDU69864.1"/>
    </source>
</evidence>
<evidence type="ECO:0008006" key="4">
    <source>
        <dbReference type="Google" id="ProtNLM"/>
    </source>
</evidence>
<dbReference type="PROSITE" id="PS51257">
    <property type="entry name" value="PROKAR_LIPOPROTEIN"/>
    <property type="match status" value="1"/>
</dbReference>
<dbReference type="Proteomes" id="UP001242010">
    <property type="component" value="Chromosome"/>
</dbReference>
<reference evidence="3" key="1">
    <citation type="journal article" date="2023" name="Int. J. Syst. Evol. Microbiol.">
        <title>Mesoterricola silvestris gen. nov., sp. nov., Mesoterricola sediminis sp. nov., Geothrix oryzae sp. nov., Geothrix edaphica sp. nov., Geothrix rubra sp. nov., and Geothrix limicola sp. nov., six novel members of Acidobacteriota isolated from soils.</title>
        <authorList>
            <person name="Itoh H."/>
            <person name="Sugisawa Y."/>
            <person name="Mise K."/>
            <person name="Xu Z."/>
            <person name="Kuniyasu M."/>
            <person name="Ushijima N."/>
            <person name="Kawano K."/>
            <person name="Kobayashi E."/>
            <person name="Shiratori Y."/>
            <person name="Masuda Y."/>
            <person name="Senoo K."/>
        </authorList>
    </citation>
    <scope>NUCLEOTIDE SEQUENCE [LARGE SCALE GENOMIC DNA]</scope>
    <source>
        <strain evidence="3">Red222</strain>
    </source>
</reference>
<keyword evidence="1" id="KW-0732">Signal</keyword>
<accession>A0ABN6UY21</accession>
<sequence length="200" mass="21709">MHAAWKILVPAALVFALACQPRAAAPVYAPWEEGLTLAFEDPSLPQPQRSQDRLQVRVARSSVSPGAPRLVQLDLTSLRGQLSFVARHQDGGITLLGEDGRALAQTLPPGFPETATWEDRGTQFRVIGRAAWDGAAILPATAATVGVWVEARPLQGPRHRTLYLPNLGEVESQEERAGTWVTVNRLVARGFVDLPTSPRP</sequence>